<dbReference type="RefSeq" id="WP_311365650.1">
    <property type="nucleotide sequence ID" value="NZ_JAVRIC010000019.1"/>
</dbReference>
<gene>
    <name evidence="6" type="ORF">RM530_12930</name>
</gene>
<keyword evidence="7" id="KW-1185">Reference proteome</keyword>
<keyword evidence="5" id="KW-0732">Signal</keyword>
<feature type="chain" id="PRO_5046746304" evidence="5">
    <location>
        <begin position="23"/>
        <end position="226"/>
    </location>
</feature>
<dbReference type="InterPro" id="IPR050498">
    <property type="entry name" value="Ycf3"/>
</dbReference>
<evidence type="ECO:0000313" key="6">
    <source>
        <dbReference type="EMBL" id="MDT0498263.1"/>
    </source>
</evidence>
<dbReference type="EMBL" id="JAVRIC010000019">
    <property type="protein sequence ID" value="MDT0498263.1"/>
    <property type="molecule type" value="Genomic_DNA"/>
</dbReference>
<dbReference type="InterPro" id="IPR019734">
    <property type="entry name" value="TPR_rpt"/>
</dbReference>
<evidence type="ECO:0000313" key="7">
    <source>
        <dbReference type="Proteomes" id="UP001254608"/>
    </source>
</evidence>
<proteinExistence type="predicted"/>
<reference evidence="6 7" key="1">
    <citation type="submission" date="2023-09" db="EMBL/GenBank/DDBJ databases">
        <authorList>
            <person name="Rey-Velasco X."/>
        </authorList>
    </citation>
    <scope>NUCLEOTIDE SEQUENCE [LARGE SCALE GENOMIC DNA]</scope>
    <source>
        <strain evidence="6 7">W345</strain>
    </source>
</reference>
<organism evidence="6 7">
    <name type="scientific">Banduia mediterranea</name>
    <dbReference type="NCBI Taxonomy" id="3075609"/>
    <lineage>
        <taxon>Bacteria</taxon>
        <taxon>Pseudomonadati</taxon>
        <taxon>Pseudomonadota</taxon>
        <taxon>Gammaproteobacteria</taxon>
        <taxon>Nevskiales</taxon>
        <taxon>Algiphilaceae</taxon>
        <taxon>Banduia</taxon>
    </lineage>
</organism>
<evidence type="ECO:0000256" key="4">
    <source>
        <dbReference type="SAM" id="MobiDB-lite"/>
    </source>
</evidence>
<dbReference type="SUPFAM" id="SSF48452">
    <property type="entry name" value="TPR-like"/>
    <property type="match status" value="1"/>
</dbReference>
<dbReference type="PANTHER" id="PTHR44858">
    <property type="entry name" value="TETRATRICOPEPTIDE REPEAT PROTEIN 6"/>
    <property type="match status" value="1"/>
</dbReference>
<evidence type="ECO:0000256" key="1">
    <source>
        <dbReference type="ARBA" id="ARBA00022737"/>
    </source>
</evidence>
<dbReference type="Gene3D" id="1.25.40.10">
    <property type="entry name" value="Tetratricopeptide repeat domain"/>
    <property type="match status" value="1"/>
</dbReference>
<sequence length="226" mass="24067">MRCAEPKLLLVAALAALLAACGGTGTVRPTPSSQPAAEEPAPEEAEPEPEPEKEDPEGRSEAAVKLMRIGKTDEAIEAFRSLTQDFPGFSGPYTNLGILYAGREQREAAIGALSQAIQLNPENKVALNLLAIQYVESGNFERAEQSWLQALTVDPGYAAAHLNLGMLYERNLGRPQAAITQYRAYQSAMGGDALQVDVWVAEIEAATTTGGNAQAVPAMPSLETEQ</sequence>
<feature type="region of interest" description="Disordered" evidence="4">
    <location>
        <begin position="25"/>
        <end position="61"/>
    </location>
</feature>
<name>A0ABU2WK59_9GAMM</name>
<feature type="repeat" description="TPR" evidence="3">
    <location>
        <begin position="124"/>
        <end position="157"/>
    </location>
</feature>
<evidence type="ECO:0000256" key="2">
    <source>
        <dbReference type="ARBA" id="ARBA00022803"/>
    </source>
</evidence>
<dbReference type="Pfam" id="PF13181">
    <property type="entry name" value="TPR_8"/>
    <property type="match status" value="1"/>
</dbReference>
<feature type="repeat" description="TPR" evidence="3">
    <location>
        <begin position="90"/>
        <end position="123"/>
    </location>
</feature>
<dbReference type="InterPro" id="IPR011990">
    <property type="entry name" value="TPR-like_helical_dom_sf"/>
</dbReference>
<dbReference type="PROSITE" id="PS51257">
    <property type="entry name" value="PROKAR_LIPOPROTEIN"/>
    <property type="match status" value="1"/>
</dbReference>
<protein>
    <submittedName>
        <fullName evidence="6">Tetratricopeptide repeat protein</fullName>
    </submittedName>
</protein>
<dbReference type="Pfam" id="PF13432">
    <property type="entry name" value="TPR_16"/>
    <property type="match status" value="1"/>
</dbReference>
<feature type="signal peptide" evidence="5">
    <location>
        <begin position="1"/>
        <end position="22"/>
    </location>
</feature>
<dbReference type="PROSITE" id="PS50005">
    <property type="entry name" value="TPR"/>
    <property type="match status" value="2"/>
</dbReference>
<dbReference type="Proteomes" id="UP001254608">
    <property type="component" value="Unassembled WGS sequence"/>
</dbReference>
<dbReference type="SMART" id="SM00028">
    <property type="entry name" value="TPR"/>
    <property type="match status" value="3"/>
</dbReference>
<keyword evidence="2 3" id="KW-0802">TPR repeat</keyword>
<dbReference type="Pfam" id="PF13174">
    <property type="entry name" value="TPR_6"/>
    <property type="match status" value="1"/>
</dbReference>
<accession>A0ABU2WK59</accession>
<keyword evidence="1" id="KW-0677">Repeat</keyword>
<feature type="compositionally biased region" description="Acidic residues" evidence="4">
    <location>
        <begin position="40"/>
        <end position="55"/>
    </location>
</feature>
<evidence type="ECO:0000256" key="5">
    <source>
        <dbReference type="SAM" id="SignalP"/>
    </source>
</evidence>
<evidence type="ECO:0000256" key="3">
    <source>
        <dbReference type="PROSITE-ProRule" id="PRU00339"/>
    </source>
</evidence>
<comment type="caution">
    <text evidence="6">The sequence shown here is derived from an EMBL/GenBank/DDBJ whole genome shotgun (WGS) entry which is preliminary data.</text>
</comment>
<dbReference type="PANTHER" id="PTHR44858:SF1">
    <property type="entry name" value="UDP-N-ACETYLGLUCOSAMINE--PEPTIDE N-ACETYLGLUCOSAMINYLTRANSFERASE SPINDLY-RELATED"/>
    <property type="match status" value="1"/>
</dbReference>